<organism evidence="1 2">
    <name type="scientific">Mesonia oceanica</name>
    <dbReference type="NCBI Taxonomy" id="2687242"/>
    <lineage>
        <taxon>Bacteria</taxon>
        <taxon>Pseudomonadati</taxon>
        <taxon>Bacteroidota</taxon>
        <taxon>Flavobacteriia</taxon>
        <taxon>Flavobacteriales</taxon>
        <taxon>Flavobacteriaceae</taxon>
        <taxon>Mesonia</taxon>
    </lineage>
</organism>
<evidence type="ECO:0000313" key="1">
    <source>
        <dbReference type="EMBL" id="VVV00210.1"/>
    </source>
</evidence>
<reference evidence="1" key="1">
    <citation type="submission" date="2019-09" db="EMBL/GenBank/DDBJ databases">
        <authorList>
            <person name="Rodrigo-Torres L."/>
            <person name="Arahal R. D."/>
            <person name="Lucena T."/>
        </authorList>
    </citation>
    <scope>NUCLEOTIDE SEQUENCE</scope>
    <source>
        <strain evidence="1">ISS653</strain>
    </source>
</reference>
<gene>
    <name evidence="1" type="ORF">FVB9532_01475</name>
</gene>
<proteinExistence type="predicted"/>
<protein>
    <submittedName>
        <fullName evidence="1">Uncharacterized protein</fullName>
    </submittedName>
</protein>
<sequence>MKNDDFFEELKNLNFDTAEPTSGHEDRFHTKLKQYQPKTNKVKVLWFSLGGVAAALLIGLLVMGTSFNSFSFYKEGDLASVSPEMKKTQNFYSNLIEQELKSIEDKRTPATSQIINDALVQMQTLEKEYDKLKKDLLKSGKDKRVIFAMINNFQQRIDLLKQVLEQTQRINELKIYKNETNTL</sequence>
<keyword evidence="2" id="KW-1185">Reference proteome</keyword>
<evidence type="ECO:0000313" key="2">
    <source>
        <dbReference type="Proteomes" id="UP000356253"/>
    </source>
</evidence>
<comment type="caution">
    <text evidence="1">The sequence shown here is derived from an EMBL/GenBank/DDBJ whole genome shotgun (WGS) entry which is preliminary data.</text>
</comment>
<dbReference type="Proteomes" id="UP000356253">
    <property type="component" value="Unassembled WGS sequence"/>
</dbReference>
<accession>A0AC61Y736</accession>
<name>A0AC61Y736_9FLAO</name>
<dbReference type="EMBL" id="CABVMM010000005">
    <property type="protein sequence ID" value="VVV00210.1"/>
    <property type="molecule type" value="Genomic_DNA"/>
</dbReference>